<reference evidence="1" key="2">
    <citation type="submission" date="2020-09" db="EMBL/GenBank/DDBJ databases">
        <authorList>
            <person name="Sun Q."/>
            <person name="Sedlacek I."/>
        </authorList>
    </citation>
    <scope>NUCLEOTIDE SEQUENCE</scope>
    <source>
        <strain evidence="1">CCM 7897</strain>
    </source>
</reference>
<sequence length="142" mass="15550">MTFPECPADVGPGDILRCRTLAGQLPWSPLKLNHIYTVRESEGLGDVEPLQRSRMPVVHLKEIDGGPYAVFRFELVARRPDWQAECSAVAARMADVMRQREAETGRCTADDLACAGFTCAQIIEFADEARGIAGAPSQMEAV</sequence>
<protein>
    <submittedName>
        <fullName evidence="1">Uncharacterized protein</fullName>
    </submittedName>
</protein>
<evidence type="ECO:0000313" key="1">
    <source>
        <dbReference type="EMBL" id="GGF56487.1"/>
    </source>
</evidence>
<dbReference type="AlphaFoldDB" id="A0A917BTR6"/>
<proteinExistence type="predicted"/>
<organism evidence="1 2">
    <name type="scientific">Azorhizobium oxalatiphilum</name>
    <dbReference type="NCBI Taxonomy" id="980631"/>
    <lineage>
        <taxon>Bacteria</taxon>
        <taxon>Pseudomonadati</taxon>
        <taxon>Pseudomonadota</taxon>
        <taxon>Alphaproteobacteria</taxon>
        <taxon>Hyphomicrobiales</taxon>
        <taxon>Xanthobacteraceae</taxon>
        <taxon>Azorhizobium</taxon>
    </lineage>
</organism>
<name>A0A917BTR6_9HYPH</name>
<dbReference type="RefSeq" id="WP_188576814.1">
    <property type="nucleotide sequence ID" value="NZ_BMCT01000001.1"/>
</dbReference>
<keyword evidence="2" id="KW-1185">Reference proteome</keyword>
<dbReference type="EMBL" id="BMCT01000001">
    <property type="protein sequence ID" value="GGF56487.1"/>
    <property type="molecule type" value="Genomic_DNA"/>
</dbReference>
<evidence type="ECO:0000313" key="2">
    <source>
        <dbReference type="Proteomes" id="UP000606044"/>
    </source>
</evidence>
<gene>
    <name evidence="1" type="ORF">GCM10007301_15190</name>
</gene>
<comment type="caution">
    <text evidence="1">The sequence shown here is derived from an EMBL/GenBank/DDBJ whole genome shotgun (WGS) entry which is preliminary data.</text>
</comment>
<accession>A0A917BTR6</accession>
<dbReference type="Proteomes" id="UP000606044">
    <property type="component" value="Unassembled WGS sequence"/>
</dbReference>
<reference evidence="1" key="1">
    <citation type="journal article" date="2014" name="Int. J. Syst. Evol. Microbiol.">
        <title>Complete genome sequence of Corynebacterium casei LMG S-19264T (=DSM 44701T), isolated from a smear-ripened cheese.</title>
        <authorList>
            <consortium name="US DOE Joint Genome Institute (JGI-PGF)"/>
            <person name="Walter F."/>
            <person name="Albersmeier A."/>
            <person name="Kalinowski J."/>
            <person name="Ruckert C."/>
        </authorList>
    </citation>
    <scope>NUCLEOTIDE SEQUENCE</scope>
    <source>
        <strain evidence="1">CCM 7897</strain>
    </source>
</reference>